<evidence type="ECO:0000256" key="3">
    <source>
        <dbReference type="ARBA" id="ARBA00022840"/>
    </source>
</evidence>
<dbReference type="InterPro" id="IPR005481">
    <property type="entry name" value="BC-like_N"/>
</dbReference>
<dbReference type="RefSeq" id="WP_111255867.1">
    <property type="nucleotide sequence ID" value="NZ_POTW01000040.1"/>
</dbReference>
<name>A0A2W2B4L3_9ACTN</name>
<dbReference type="InterPro" id="IPR011764">
    <property type="entry name" value="Biotin_carboxylation_dom"/>
</dbReference>
<keyword evidence="9" id="KW-1185">Reference proteome</keyword>
<dbReference type="Pfam" id="PF02786">
    <property type="entry name" value="CPSase_L_D2"/>
    <property type="match status" value="1"/>
</dbReference>
<comment type="caution">
    <text evidence="8">The sequence shown here is derived from an EMBL/GenBank/DDBJ whole genome shotgun (WGS) entry which is preliminary data.</text>
</comment>
<dbReference type="InterPro" id="IPR050856">
    <property type="entry name" value="Biotin_carboxylase_complex"/>
</dbReference>
<evidence type="ECO:0000259" key="6">
    <source>
        <dbReference type="PROSITE" id="PS50975"/>
    </source>
</evidence>
<evidence type="ECO:0000256" key="2">
    <source>
        <dbReference type="ARBA" id="ARBA00022741"/>
    </source>
</evidence>
<dbReference type="EMBL" id="POTW01000040">
    <property type="protein sequence ID" value="PZF82351.1"/>
    <property type="molecule type" value="Genomic_DNA"/>
</dbReference>
<dbReference type="PANTHER" id="PTHR18866">
    <property type="entry name" value="CARBOXYLASE:PYRUVATE/ACETYL-COA/PROPIONYL-COA CARBOXYLASE"/>
    <property type="match status" value="1"/>
</dbReference>
<dbReference type="PROSITE" id="PS50975">
    <property type="entry name" value="ATP_GRASP"/>
    <property type="match status" value="1"/>
</dbReference>
<dbReference type="InterPro" id="IPR011761">
    <property type="entry name" value="ATP-grasp"/>
</dbReference>
<accession>A0A2W2B4L3</accession>
<sequence>MNGRIARLLIANRGEIARRVMRTARARGIECVVPVCEADAGLPHVAEADLAVAVPSPRSFLDAELLTTLATECGADAVHPGYGFLSESARFARRVADAGLVWIGPDASTIAEMGDKAVARATMRAAGVPIVPGSDGPVREAAEALSVAERIGFPLIVKPAAGGGGIGMRVVHAPDELGPAIQTARSRGRAAFSDDALVIERFIRRARHVEVQIVGLPSGEVLAFAERDCSVQRRHQKVIEESPSPGVDERLRDRLRRAAVAAAEAVGYRNAGTVEFILDTETGQFAFLEMNTRLQVEHGVTELVHGVDLVAAQLDIAEGREPDGLASAAAGIRGHAVEARVYAEDPVTFRPRAGRIERWVEPSGAHVRVDAGYHAGTTIGPYFDPMLGKVLAWGEDRTAAVGRLRDAIEAFEIDAPSVNLTLLSAVLGDPAFERGDADTRFLDRFQLPRG</sequence>
<feature type="domain" description="ATP-grasp" evidence="6">
    <location>
        <begin position="120"/>
        <end position="318"/>
    </location>
</feature>
<keyword evidence="2 5" id="KW-0547">Nucleotide-binding</keyword>
<evidence type="ECO:0000313" key="9">
    <source>
        <dbReference type="Proteomes" id="UP000248764"/>
    </source>
</evidence>
<dbReference type="InterPro" id="IPR011054">
    <property type="entry name" value="Rudment_hybrid_motif"/>
</dbReference>
<dbReference type="InterPro" id="IPR005482">
    <property type="entry name" value="Biotin_COase_C"/>
</dbReference>
<evidence type="ECO:0000313" key="8">
    <source>
        <dbReference type="EMBL" id="PZF82351.1"/>
    </source>
</evidence>
<proteinExistence type="predicted"/>
<dbReference type="GO" id="GO:0005524">
    <property type="term" value="F:ATP binding"/>
    <property type="evidence" value="ECO:0007669"/>
    <property type="project" value="UniProtKB-UniRule"/>
</dbReference>
<dbReference type="SMART" id="SM00878">
    <property type="entry name" value="Biotin_carb_C"/>
    <property type="match status" value="1"/>
</dbReference>
<dbReference type="PROSITE" id="PS00866">
    <property type="entry name" value="CPSASE_1"/>
    <property type="match status" value="1"/>
</dbReference>
<keyword evidence="1" id="KW-0436">Ligase</keyword>
<dbReference type="InterPro" id="IPR016185">
    <property type="entry name" value="PreATP-grasp_dom_sf"/>
</dbReference>
<dbReference type="PANTHER" id="PTHR18866:SF128">
    <property type="entry name" value="UREA AMIDOLYASE"/>
    <property type="match status" value="1"/>
</dbReference>
<dbReference type="SUPFAM" id="SSF52440">
    <property type="entry name" value="PreATP-grasp domain"/>
    <property type="match status" value="1"/>
</dbReference>
<gene>
    <name evidence="8" type="ORF">C1I92_17135</name>
</gene>
<reference evidence="8 9" key="1">
    <citation type="submission" date="2018-01" db="EMBL/GenBank/DDBJ databases">
        <title>Draft genome sequence of Jiangella sp. GTF31.</title>
        <authorList>
            <person name="Sahin N."/>
            <person name="Ay H."/>
            <person name="Saygin H."/>
        </authorList>
    </citation>
    <scope>NUCLEOTIDE SEQUENCE [LARGE SCALE GENOMIC DNA]</scope>
    <source>
        <strain evidence="8 9">GTF31</strain>
    </source>
</reference>
<dbReference type="GO" id="GO:0046872">
    <property type="term" value="F:metal ion binding"/>
    <property type="evidence" value="ECO:0007669"/>
    <property type="project" value="InterPro"/>
</dbReference>
<protein>
    <submittedName>
        <fullName evidence="8">Biotin carboxylase</fullName>
    </submittedName>
</protein>
<dbReference type="Pfam" id="PF02785">
    <property type="entry name" value="Biotin_carb_C"/>
    <property type="match status" value="1"/>
</dbReference>
<dbReference type="SUPFAM" id="SSF51246">
    <property type="entry name" value="Rudiment single hybrid motif"/>
    <property type="match status" value="1"/>
</dbReference>
<dbReference type="Pfam" id="PF00289">
    <property type="entry name" value="Biotin_carb_N"/>
    <property type="match status" value="1"/>
</dbReference>
<feature type="domain" description="Biotin carboxylation" evidence="7">
    <location>
        <begin position="4"/>
        <end position="447"/>
    </location>
</feature>
<dbReference type="SUPFAM" id="SSF56059">
    <property type="entry name" value="Glutathione synthetase ATP-binding domain-like"/>
    <property type="match status" value="1"/>
</dbReference>
<dbReference type="AlphaFoldDB" id="A0A2W2B4L3"/>
<dbReference type="GO" id="GO:0016874">
    <property type="term" value="F:ligase activity"/>
    <property type="evidence" value="ECO:0007669"/>
    <property type="project" value="UniProtKB-KW"/>
</dbReference>
<keyword evidence="4" id="KW-0092">Biotin</keyword>
<dbReference type="PROSITE" id="PS00867">
    <property type="entry name" value="CPSASE_2"/>
    <property type="match status" value="1"/>
</dbReference>
<evidence type="ECO:0000256" key="4">
    <source>
        <dbReference type="ARBA" id="ARBA00023267"/>
    </source>
</evidence>
<keyword evidence="3 5" id="KW-0067">ATP-binding</keyword>
<evidence type="ECO:0000256" key="5">
    <source>
        <dbReference type="PROSITE-ProRule" id="PRU00409"/>
    </source>
</evidence>
<organism evidence="8 9">
    <name type="scientific">Jiangella anatolica</name>
    <dbReference type="NCBI Taxonomy" id="2670374"/>
    <lineage>
        <taxon>Bacteria</taxon>
        <taxon>Bacillati</taxon>
        <taxon>Actinomycetota</taxon>
        <taxon>Actinomycetes</taxon>
        <taxon>Jiangellales</taxon>
        <taxon>Jiangellaceae</taxon>
        <taxon>Jiangella</taxon>
    </lineage>
</organism>
<dbReference type="Proteomes" id="UP000248764">
    <property type="component" value="Unassembled WGS sequence"/>
</dbReference>
<evidence type="ECO:0000256" key="1">
    <source>
        <dbReference type="ARBA" id="ARBA00022598"/>
    </source>
</evidence>
<dbReference type="Gene3D" id="3.30.470.20">
    <property type="entry name" value="ATP-grasp fold, B domain"/>
    <property type="match status" value="1"/>
</dbReference>
<dbReference type="PROSITE" id="PS50979">
    <property type="entry name" value="BC"/>
    <property type="match status" value="1"/>
</dbReference>
<evidence type="ECO:0000259" key="7">
    <source>
        <dbReference type="PROSITE" id="PS50979"/>
    </source>
</evidence>
<dbReference type="InterPro" id="IPR005479">
    <property type="entry name" value="CPAse_ATP-bd"/>
</dbReference>